<reference evidence="2" key="1">
    <citation type="submission" date="2022-12" db="EMBL/GenBank/DDBJ databases">
        <title>Draft genome assemblies for two species of Escallonia (Escalloniales).</title>
        <authorList>
            <person name="Chanderbali A."/>
            <person name="Dervinis C."/>
            <person name="Anghel I."/>
            <person name="Soltis D."/>
            <person name="Soltis P."/>
            <person name="Zapata F."/>
        </authorList>
    </citation>
    <scope>NUCLEOTIDE SEQUENCE</scope>
    <source>
        <strain evidence="2">UCBG92.1500</strain>
        <tissue evidence="2">Leaf</tissue>
    </source>
</reference>
<gene>
    <name evidence="2" type="ORF">RJ640_003464</name>
</gene>
<protein>
    <submittedName>
        <fullName evidence="2">Uncharacterized protein</fullName>
    </submittedName>
</protein>
<evidence type="ECO:0000313" key="3">
    <source>
        <dbReference type="Proteomes" id="UP001187471"/>
    </source>
</evidence>
<feature type="region of interest" description="Disordered" evidence="1">
    <location>
        <begin position="62"/>
        <end position="86"/>
    </location>
</feature>
<accession>A0AA88QTW3</accession>
<organism evidence="2 3">
    <name type="scientific">Escallonia rubra</name>
    <dbReference type="NCBI Taxonomy" id="112253"/>
    <lineage>
        <taxon>Eukaryota</taxon>
        <taxon>Viridiplantae</taxon>
        <taxon>Streptophyta</taxon>
        <taxon>Embryophyta</taxon>
        <taxon>Tracheophyta</taxon>
        <taxon>Spermatophyta</taxon>
        <taxon>Magnoliopsida</taxon>
        <taxon>eudicotyledons</taxon>
        <taxon>Gunneridae</taxon>
        <taxon>Pentapetalae</taxon>
        <taxon>asterids</taxon>
        <taxon>campanulids</taxon>
        <taxon>Escalloniales</taxon>
        <taxon>Escalloniaceae</taxon>
        <taxon>Escallonia</taxon>
    </lineage>
</organism>
<proteinExistence type="predicted"/>
<dbReference type="AlphaFoldDB" id="A0AA88QTW3"/>
<evidence type="ECO:0000313" key="2">
    <source>
        <dbReference type="EMBL" id="KAK2969230.1"/>
    </source>
</evidence>
<keyword evidence="3" id="KW-1185">Reference proteome</keyword>
<name>A0AA88QTW3_9ASTE</name>
<dbReference type="Proteomes" id="UP001187471">
    <property type="component" value="Unassembled WGS sequence"/>
</dbReference>
<dbReference type="EMBL" id="JAVXUO010002834">
    <property type="protein sequence ID" value="KAK2969230.1"/>
    <property type="molecule type" value="Genomic_DNA"/>
</dbReference>
<evidence type="ECO:0000256" key="1">
    <source>
        <dbReference type="SAM" id="MobiDB-lite"/>
    </source>
</evidence>
<comment type="caution">
    <text evidence="2">The sequence shown here is derived from an EMBL/GenBank/DDBJ whole genome shotgun (WGS) entry which is preliminary data.</text>
</comment>
<sequence length="109" mass="12220">MVHRGVGDKAVNQLEKSVNSKLEATVARQIQSQFHTSSIIWVNRWSPELRIIIHIPRIARNEKKTAQDDVPTAPNQPLSRFKHPTHPSEILMATEINHVSGLRSEGGAN</sequence>